<dbReference type="InParanoid" id="K3YDF8"/>
<evidence type="ECO:0000256" key="3">
    <source>
        <dbReference type="ARBA" id="ARBA00022833"/>
    </source>
</evidence>
<feature type="compositionally biased region" description="Polar residues" evidence="5">
    <location>
        <begin position="826"/>
        <end position="837"/>
    </location>
</feature>
<reference evidence="8" key="2">
    <citation type="submission" date="2018-08" db="UniProtKB">
        <authorList>
            <consortium name="EnsemblPlants"/>
        </authorList>
    </citation>
    <scope>IDENTIFICATION</scope>
    <source>
        <strain evidence="8">Yugu1</strain>
    </source>
</reference>
<evidence type="ECO:0000256" key="2">
    <source>
        <dbReference type="ARBA" id="ARBA00022771"/>
    </source>
</evidence>
<feature type="compositionally biased region" description="Acidic residues" evidence="5">
    <location>
        <begin position="839"/>
        <end position="857"/>
    </location>
</feature>
<dbReference type="InterPro" id="IPR019557">
    <property type="entry name" value="AminoTfrase-like_pln_mobile"/>
</dbReference>
<dbReference type="GO" id="GO:0003676">
    <property type="term" value="F:nucleic acid binding"/>
    <property type="evidence" value="ECO:0007669"/>
    <property type="project" value="InterPro"/>
</dbReference>
<reference evidence="9" key="1">
    <citation type="journal article" date="2012" name="Nat. Biotechnol.">
        <title>Reference genome sequence of the model plant Setaria.</title>
        <authorList>
            <person name="Bennetzen J.L."/>
            <person name="Schmutz J."/>
            <person name="Wang H."/>
            <person name="Percifield R."/>
            <person name="Hawkins J."/>
            <person name="Pontaroli A.C."/>
            <person name="Estep M."/>
            <person name="Feng L."/>
            <person name="Vaughn J.N."/>
            <person name="Grimwood J."/>
            <person name="Jenkins J."/>
            <person name="Barry K."/>
            <person name="Lindquist E."/>
            <person name="Hellsten U."/>
            <person name="Deshpande S."/>
            <person name="Wang X."/>
            <person name="Wu X."/>
            <person name="Mitros T."/>
            <person name="Triplett J."/>
            <person name="Yang X."/>
            <person name="Ye C.Y."/>
            <person name="Mauro-Herrera M."/>
            <person name="Wang L."/>
            <person name="Li P."/>
            <person name="Sharma M."/>
            <person name="Sharma R."/>
            <person name="Ronald P.C."/>
            <person name="Panaud O."/>
            <person name="Kellogg E.A."/>
            <person name="Brutnell T.P."/>
            <person name="Doust A.N."/>
            <person name="Tuskan G.A."/>
            <person name="Rokhsar D."/>
            <person name="Devos K.M."/>
        </authorList>
    </citation>
    <scope>NUCLEOTIDE SEQUENCE [LARGE SCALE GENOMIC DNA]</scope>
    <source>
        <strain evidence="9">cv. Yugu1</strain>
    </source>
</reference>
<dbReference type="EMBL" id="AGNK02004107">
    <property type="status" value="NOT_ANNOTATED_CDS"/>
    <property type="molecule type" value="Genomic_DNA"/>
</dbReference>
<dbReference type="GO" id="GO:0008270">
    <property type="term" value="F:zinc ion binding"/>
    <property type="evidence" value="ECO:0007669"/>
    <property type="project" value="UniProtKB-KW"/>
</dbReference>
<dbReference type="Pfam" id="PF10536">
    <property type="entry name" value="PMD"/>
    <property type="match status" value="2"/>
</dbReference>
<dbReference type="InterPro" id="IPR044824">
    <property type="entry name" value="MAIN-like"/>
</dbReference>
<evidence type="ECO:0000256" key="1">
    <source>
        <dbReference type="ARBA" id="ARBA00022723"/>
    </source>
</evidence>
<accession>K3YDF8</accession>
<dbReference type="InterPro" id="IPR001878">
    <property type="entry name" value="Znf_CCHC"/>
</dbReference>
<dbReference type="STRING" id="4555.K3YDF8"/>
<evidence type="ECO:0000259" key="6">
    <source>
        <dbReference type="PROSITE" id="PS50158"/>
    </source>
</evidence>
<organism evidence="8 9">
    <name type="scientific">Setaria italica</name>
    <name type="common">Foxtail millet</name>
    <name type="synonym">Panicum italicum</name>
    <dbReference type="NCBI Taxonomy" id="4555"/>
    <lineage>
        <taxon>Eukaryota</taxon>
        <taxon>Viridiplantae</taxon>
        <taxon>Streptophyta</taxon>
        <taxon>Embryophyta</taxon>
        <taxon>Tracheophyta</taxon>
        <taxon>Spermatophyta</taxon>
        <taxon>Magnoliopsida</taxon>
        <taxon>Liliopsida</taxon>
        <taxon>Poales</taxon>
        <taxon>Poaceae</taxon>
        <taxon>PACMAD clade</taxon>
        <taxon>Panicoideae</taxon>
        <taxon>Panicodae</taxon>
        <taxon>Paniceae</taxon>
        <taxon>Cenchrinae</taxon>
        <taxon>Setaria</taxon>
    </lineage>
</organism>
<feature type="domain" description="CCHC-type" evidence="6">
    <location>
        <begin position="437"/>
        <end position="451"/>
    </location>
</feature>
<evidence type="ECO:0008006" key="10">
    <source>
        <dbReference type="Google" id="ProtNLM"/>
    </source>
</evidence>
<name>K3YDF8_SETIT</name>
<dbReference type="EnsemblPlants" id="KQK96368">
    <property type="protein sequence ID" value="KQK96368"/>
    <property type="gene ID" value="SETIT_012263mg"/>
</dbReference>
<dbReference type="InterPro" id="IPR006564">
    <property type="entry name" value="Znf_PMZ"/>
</dbReference>
<evidence type="ECO:0000256" key="4">
    <source>
        <dbReference type="PROSITE-ProRule" id="PRU00047"/>
    </source>
</evidence>
<dbReference type="SMART" id="SM00575">
    <property type="entry name" value="ZnF_PMZ"/>
    <property type="match status" value="1"/>
</dbReference>
<feature type="compositionally biased region" description="Basic residues" evidence="5">
    <location>
        <begin position="899"/>
        <end position="908"/>
    </location>
</feature>
<dbReference type="Proteomes" id="UP000004995">
    <property type="component" value="Unassembled WGS sequence"/>
</dbReference>
<keyword evidence="9" id="KW-1185">Reference proteome</keyword>
<evidence type="ECO:0000256" key="5">
    <source>
        <dbReference type="SAM" id="MobiDB-lite"/>
    </source>
</evidence>
<proteinExistence type="predicted"/>
<dbReference type="PROSITE" id="PS50966">
    <property type="entry name" value="ZF_SWIM"/>
    <property type="match status" value="1"/>
</dbReference>
<feature type="compositionally biased region" description="Polar residues" evidence="5">
    <location>
        <begin position="864"/>
        <end position="878"/>
    </location>
</feature>
<keyword evidence="2 4" id="KW-0863">Zinc-finger</keyword>
<evidence type="ECO:0000313" key="8">
    <source>
        <dbReference type="EnsemblPlants" id="KQK96368"/>
    </source>
</evidence>
<keyword evidence="3" id="KW-0862">Zinc</keyword>
<dbReference type="PROSITE" id="PS50158">
    <property type="entry name" value="ZF_CCHC"/>
    <property type="match status" value="1"/>
</dbReference>
<evidence type="ECO:0000313" key="9">
    <source>
        <dbReference type="Proteomes" id="UP000004995"/>
    </source>
</evidence>
<feature type="domain" description="SWIM-type" evidence="7">
    <location>
        <begin position="316"/>
        <end position="349"/>
    </location>
</feature>
<dbReference type="AlphaFoldDB" id="K3YDF8"/>
<dbReference type="GO" id="GO:0010073">
    <property type="term" value="P:meristem maintenance"/>
    <property type="evidence" value="ECO:0007669"/>
    <property type="project" value="InterPro"/>
</dbReference>
<evidence type="ECO:0000259" key="7">
    <source>
        <dbReference type="PROSITE" id="PS50966"/>
    </source>
</evidence>
<dbReference type="HOGENOM" id="CLU_011823_1_0_1"/>
<dbReference type="PANTHER" id="PTHR46033">
    <property type="entry name" value="PROTEIN MAIN-LIKE 2"/>
    <property type="match status" value="1"/>
</dbReference>
<dbReference type="InterPro" id="IPR018289">
    <property type="entry name" value="MULE_transposase_dom"/>
</dbReference>
<feature type="region of interest" description="Disordered" evidence="5">
    <location>
        <begin position="815"/>
        <end position="908"/>
    </location>
</feature>
<dbReference type="Gramene" id="KQK96368">
    <property type="protein sequence ID" value="KQK96368"/>
    <property type="gene ID" value="SETIT_012263mg"/>
</dbReference>
<dbReference type="eggNOG" id="ENOG502QSE3">
    <property type="taxonomic scope" value="Eukaryota"/>
</dbReference>
<keyword evidence="1" id="KW-0479">Metal-binding</keyword>
<protein>
    <recommendedName>
        <fullName evidence="10">SWIM-type domain-containing protein</fullName>
    </recommendedName>
</protein>
<dbReference type="InterPro" id="IPR007527">
    <property type="entry name" value="Znf_SWIM"/>
</dbReference>
<dbReference type="PANTHER" id="PTHR46033:SF8">
    <property type="entry name" value="PROTEIN MAINTENANCE OF MERISTEMS-LIKE"/>
    <property type="match status" value="1"/>
</dbReference>
<dbReference type="Pfam" id="PF10551">
    <property type="entry name" value="MULE"/>
    <property type="match status" value="1"/>
</dbReference>
<sequence length="908" mass="105012">MKVRTIIRTVEEIYGGYVITYGKAWRAKQRAWRMIYGDWESGYEQLPVLFNAIKAVNPGMHYEYIPKPNAWKEDGRQIFGRAFWCFPQSVEAFRHCRPVFSIDGTFLIGKYRGTLLIAISCDANNMLVPLAFALVERENNDSWGWFLRLVRIHVVGPGREVGVISDRHQGILNAVQEQIEVAARQLEDYYFQRKLEQVRTATNAEGRHWLAGLMRDVDKWTRAHDAGGWRYEFQCSNMAESFNKLLVAWFNERHAKAEALQVAGERWAEKPKRHLIIANERASTHEVQCFDLGSGTYQVEHRGGTTSDGEIRESRIHVVVLRDFKCTCGRPRQYHFVCSHLVAAARHRNFDIESMIPHEFSVDTLVRTWSPRFVPFRDPREWPPYNGPKYVADPAYRWNKRGTRKRTRHNMTMDQVSGRTRRGRATPFLADPEQNECGKCGRLGHNSRTCRWQISEVLPLLRSRAHDGFLALQYDDRYTPLLQMAGLDVISYQVRRGMPRFNSAAITALVDRWRPETHSFHLPFGEMTVTLQDCQKMLGLSIRGQPVTGPCVSDGWRARLWMWSRLPVGRPEIMPRRPWFPGEPPRRQPTWAYIWDQVKVSHTRLDRAYLDYINEIDALTAHSVNWQPYDGDDPLPFPLSFVCVQDDDIYRMVCPLICFYAVEYHLPHRVARQFGMRQIWPPQATSTSIELHNVDRKKKRKVSDWPAFHHAYIVEWEQYEQNLDENNEPHTNAAYRHYQSWYQGATRHRLREAWTQDDYAEIQSSDDEDTVYDQSTRAGRQVEAGPILDRMRLSNRLRRAAARCGCRTATTRDVHVPSLREGGVGTSSQGPSGSKSIASDEDDDDDDDDDDGDDEQRAEEIGPSQLQEAPLTQPTQAVGGTRLRRPRSPYTPGTDALGHKGKGKTRRQ</sequence>